<dbReference type="Pfam" id="PF13231">
    <property type="entry name" value="PMT_2"/>
    <property type="match status" value="1"/>
</dbReference>
<evidence type="ECO:0000259" key="2">
    <source>
        <dbReference type="Pfam" id="PF13231"/>
    </source>
</evidence>
<keyword evidence="1" id="KW-1133">Transmembrane helix</keyword>
<feature type="transmembrane region" description="Helical" evidence="1">
    <location>
        <begin position="423"/>
        <end position="446"/>
    </location>
</feature>
<dbReference type="InterPro" id="IPR038731">
    <property type="entry name" value="RgtA/B/C-like"/>
</dbReference>
<evidence type="ECO:0000313" key="4">
    <source>
        <dbReference type="EMBL" id="NED94587.1"/>
    </source>
</evidence>
<comment type="function">
    <text evidence="1">Protein O-mannosyltransferase that catalyzes the transfer of a single mannose residue from a polyprenol phospho-mannosyl lipidic donor to the hydroxyl group of selected serine and threonine residues in acceptor proteins.</text>
</comment>
<keyword evidence="1" id="KW-1003">Cell membrane</keyword>
<feature type="transmembrane region" description="Helical" evidence="1">
    <location>
        <begin position="458"/>
        <end position="478"/>
    </location>
</feature>
<comment type="similarity">
    <text evidence="1">Belongs to the glycosyltransferase 39 family.</text>
</comment>
<comment type="pathway">
    <text evidence="1">Protein modification; protein glycosylation.</text>
</comment>
<feature type="domain" description="Glycosyltransferase RgtA/B/C/D-like" evidence="2">
    <location>
        <begin position="81"/>
        <end position="171"/>
    </location>
</feature>
<feature type="transmembrane region" description="Helical" evidence="1">
    <location>
        <begin position="101"/>
        <end position="119"/>
    </location>
</feature>
<gene>
    <name evidence="4" type="ORF">G1H11_04600</name>
</gene>
<dbReference type="EC" id="2.4.1.-" evidence="1"/>
<feature type="transmembrane region" description="Helical" evidence="1">
    <location>
        <begin position="261"/>
        <end position="282"/>
    </location>
</feature>
<feature type="transmembrane region" description="Helical" evidence="1">
    <location>
        <begin position="6"/>
        <end position="25"/>
    </location>
</feature>
<evidence type="ECO:0000259" key="3">
    <source>
        <dbReference type="Pfam" id="PF16192"/>
    </source>
</evidence>
<feature type="domain" description="Protein O-mannosyl-transferase C-terminal four TM" evidence="3">
    <location>
        <begin position="309"/>
        <end position="500"/>
    </location>
</feature>
<keyword evidence="5" id="KW-1185">Reference proteome</keyword>
<dbReference type="UniPathway" id="UPA00378"/>
<comment type="subcellular location">
    <subcellularLocation>
        <location evidence="1">Cell membrane</location>
    </subcellularLocation>
</comment>
<reference evidence="4 5" key="1">
    <citation type="submission" date="2020-02" db="EMBL/GenBank/DDBJ databases">
        <authorList>
            <person name="Li X.-J."/>
            <person name="Feng X.-M."/>
        </authorList>
    </citation>
    <scope>NUCLEOTIDE SEQUENCE [LARGE SCALE GENOMIC DNA]</scope>
    <source>
        <strain evidence="4 5">CGMCC 4.7225</strain>
    </source>
</reference>
<dbReference type="AlphaFoldDB" id="A0A6N9YI09"/>
<dbReference type="Proteomes" id="UP000469185">
    <property type="component" value="Unassembled WGS sequence"/>
</dbReference>
<dbReference type="InterPro" id="IPR032421">
    <property type="entry name" value="PMT_4TMC"/>
</dbReference>
<evidence type="ECO:0000313" key="5">
    <source>
        <dbReference type="Proteomes" id="UP000469185"/>
    </source>
</evidence>
<dbReference type="GO" id="GO:0012505">
    <property type="term" value="C:endomembrane system"/>
    <property type="evidence" value="ECO:0007669"/>
    <property type="project" value="UniProtKB-SubCell"/>
</dbReference>
<protein>
    <recommendedName>
        <fullName evidence="1">Polyprenol-phosphate-mannose--protein mannosyltransferase</fullName>
        <ecNumber evidence="1">2.4.1.-</ecNumber>
    </recommendedName>
</protein>
<dbReference type="PANTHER" id="PTHR10050:SF46">
    <property type="entry name" value="PROTEIN O-MANNOSYL-TRANSFERASE 2"/>
    <property type="match status" value="1"/>
</dbReference>
<feature type="transmembrane region" description="Helical" evidence="1">
    <location>
        <begin position="152"/>
        <end position="172"/>
    </location>
</feature>
<dbReference type="InterPro" id="IPR027005">
    <property type="entry name" value="PMT-like"/>
</dbReference>
<comment type="caution">
    <text evidence="4">The sequence shown here is derived from an EMBL/GenBank/DDBJ whole genome shotgun (WGS) entry which is preliminary data.</text>
</comment>
<keyword evidence="1" id="KW-0472">Membrane</keyword>
<keyword evidence="1 4" id="KW-0808">Transferase</keyword>
<feature type="transmembrane region" description="Helical" evidence="1">
    <location>
        <begin position="376"/>
        <end position="394"/>
    </location>
</feature>
<organism evidence="4 5">
    <name type="scientific">Phytoactinopolyspora alkaliphila</name>
    <dbReference type="NCBI Taxonomy" id="1783498"/>
    <lineage>
        <taxon>Bacteria</taxon>
        <taxon>Bacillati</taxon>
        <taxon>Actinomycetota</taxon>
        <taxon>Actinomycetes</taxon>
        <taxon>Jiangellales</taxon>
        <taxon>Jiangellaceae</taxon>
        <taxon>Phytoactinopolyspora</taxon>
    </lineage>
</organism>
<feature type="transmembrane region" description="Helical" evidence="1">
    <location>
        <begin position="125"/>
        <end position="145"/>
    </location>
</feature>
<sequence>MPRDGLWGWLGPVIVAAVAAVLRLVDLGRPHSIIFDETYYAKDAFAQLTFGYARKFVDDADEMIIEGDLDVFADEPSFVVHPPVGKFLIGQGIRLLGMEPTGWRLATALAGVVTVFLIARAGRRLFRSTLLGCTAGLLLAVDGMAIATSRTAILDGLLAMFVVAAFACLLVDRDHSRTALATWVHSRRSAGMPLGDGPVIGWRPWRLAAGVMLGLACGTKWSGLYVVAVFGLMSVVWEISARRAAGLPSPALNTLLRDGPVAFVTTIGSALVVYVGSWWGWIFSDNSWGRGWAATNPATGLSTLIPDWLRSLWHYHDEIWRFHTNLTTEHTYESSAWTWLFLGRPVSFDYQSLEQGEAGCDVAKCSQEVLALGNPVLWWGACAALVVCLLAWFLHRDWRPGAILAGIAATWVPWLFYPERTTFAFYAAAIVPFLTLAVAYTLGLIIGPPADSPRRKAVGIAVAGAFVLVAVVVAAWFYPIHVDEVMPYDEWRKRMWFSSWI</sequence>
<dbReference type="GO" id="GO:0004169">
    <property type="term" value="F:dolichyl-phosphate-mannose-protein mannosyltransferase activity"/>
    <property type="evidence" value="ECO:0007669"/>
    <property type="project" value="UniProtKB-UniRule"/>
</dbReference>
<dbReference type="EMBL" id="JAAGOB010000002">
    <property type="protein sequence ID" value="NED94587.1"/>
    <property type="molecule type" value="Genomic_DNA"/>
</dbReference>
<keyword evidence="1" id="KW-0812">Transmembrane</keyword>
<keyword evidence="1" id="KW-0328">Glycosyltransferase</keyword>
<feature type="transmembrane region" description="Helical" evidence="1">
    <location>
        <begin position="222"/>
        <end position="240"/>
    </location>
</feature>
<accession>A0A6N9YI09</accession>
<proteinExistence type="inferred from homology"/>
<dbReference type="GO" id="GO:0005886">
    <property type="term" value="C:plasma membrane"/>
    <property type="evidence" value="ECO:0007669"/>
    <property type="project" value="UniProtKB-SubCell"/>
</dbReference>
<name>A0A6N9YI09_9ACTN</name>
<dbReference type="Pfam" id="PF16192">
    <property type="entry name" value="PMT_4TMC"/>
    <property type="match status" value="1"/>
</dbReference>
<dbReference type="PANTHER" id="PTHR10050">
    <property type="entry name" value="DOLICHYL-PHOSPHATE-MANNOSE--PROTEIN MANNOSYLTRANSFERASE"/>
    <property type="match status" value="1"/>
</dbReference>
<evidence type="ECO:0000256" key="1">
    <source>
        <dbReference type="RuleBase" id="RU367007"/>
    </source>
</evidence>